<accession>A0A0F4YZZ1</accession>
<dbReference type="GeneID" id="25314488"/>
<comment type="caution">
    <text evidence="1">The sequence shown here is derived from an EMBL/GenBank/DDBJ whole genome shotgun (WGS) entry which is preliminary data.</text>
</comment>
<name>A0A0F4YZZ1_RASE3</name>
<keyword evidence="2" id="KW-1185">Reference proteome</keyword>
<dbReference type="AlphaFoldDB" id="A0A0F4YZZ1"/>
<proteinExistence type="predicted"/>
<sequence>MVTIVDLLSRNATLTFRQKDNIENSNSYKDHAFPQIKTRHIEPSVQDHGVTKARKDALQTLEVYRAFILILELTRMRKSRAGFAYVAGFWEWSFIRSSARPLVYLVSIARSGIDRIFRETVKELYSLLWQTQIAILAAETEAEIATLLNQFEVNAAVRTHRRRARAQALIRKLRSGILSASIWLCDQQFEDLKRAAFALDGNCDYHPGDPKLEAVDQFNSRRPEQPLNTMGSIAAGRTIFHTICSASDSNQEISRIIYFYRPLRNGDRIMGWVGTEQGYIPLVAHEPEGIPNDGI</sequence>
<evidence type="ECO:0000313" key="1">
    <source>
        <dbReference type="EMBL" id="KKA23847.1"/>
    </source>
</evidence>
<reference evidence="1 2" key="1">
    <citation type="submission" date="2015-04" db="EMBL/GenBank/DDBJ databases">
        <authorList>
            <person name="Heijne W.H."/>
            <person name="Fedorova N.D."/>
            <person name="Nierman W.C."/>
            <person name="Vollebregt A.W."/>
            <person name="Zhao Z."/>
            <person name="Wu L."/>
            <person name="Kumar M."/>
            <person name="Stam H."/>
            <person name="van den Berg M.A."/>
            <person name="Pel H.J."/>
        </authorList>
    </citation>
    <scope>NUCLEOTIDE SEQUENCE [LARGE SCALE GENOMIC DNA]</scope>
    <source>
        <strain evidence="1 2">CBS 393.64</strain>
    </source>
</reference>
<dbReference type="STRING" id="1408163.A0A0F4YZZ1"/>
<evidence type="ECO:0000313" key="2">
    <source>
        <dbReference type="Proteomes" id="UP000053958"/>
    </source>
</evidence>
<organism evidence="1 2">
    <name type="scientific">Rasamsonia emersonii (strain ATCC 16479 / CBS 393.64 / IMI 116815)</name>
    <dbReference type="NCBI Taxonomy" id="1408163"/>
    <lineage>
        <taxon>Eukaryota</taxon>
        <taxon>Fungi</taxon>
        <taxon>Dikarya</taxon>
        <taxon>Ascomycota</taxon>
        <taxon>Pezizomycotina</taxon>
        <taxon>Eurotiomycetes</taxon>
        <taxon>Eurotiomycetidae</taxon>
        <taxon>Eurotiales</taxon>
        <taxon>Trichocomaceae</taxon>
        <taxon>Rasamsonia</taxon>
    </lineage>
</organism>
<dbReference type="Proteomes" id="UP000053958">
    <property type="component" value="Unassembled WGS sequence"/>
</dbReference>
<dbReference type="RefSeq" id="XP_013330459.1">
    <property type="nucleotide sequence ID" value="XM_013475005.1"/>
</dbReference>
<protein>
    <submittedName>
        <fullName evidence="1">Uncharacterized protein</fullName>
    </submittedName>
</protein>
<dbReference type="EMBL" id="LASV01000085">
    <property type="protein sequence ID" value="KKA23847.1"/>
    <property type="molecule type" value="Genomic_DNA"/>
</dbReference>
<gene>
    <name evidence="1" type="ORF">T310_2137</name>
</gene>
<dbReference type="OrthoDB" id="4192742at2759"/>